<dbReference type="Gene3D" id="3.40.50.1820">
    <property type="entry name" value="alpha/beta hydrolase"/>
    <property type="match status" value="1"/>
</dbReference>
<evidence type="ECO:0000313" key="2">
    <source>
        <dbReference type="EMBL" id="SMF09779.1"/>
    </source>
</evidence>
<keyword evidence="3" id="KW-1185">Reference proteome</keyword>
<dbReference type="PANTHER" id="PTHR43433">
    <property type="entry name" value="HYDROLASE, ALPHA/BETA FOLD FAMILY PROTEIN"/>
    <property type="match status" value="1"/>
</dbReference>
<protein>
    <submittedName>
        <fullName evidence="2">3-oxoadipate enol-lactonase</fullName>
    </submittedName>
</protein>
<dbReference type="PANTHER" id="PTHR43433:SF5">
    <property type="entry name" value="AB HYDROLASE-1 DOMAIN-CONTAINING PROTEIN"/>
    <property type="match status" value="1"/>
</dbReference>
<dbReference type="SUPFAM" id="SSF53474">
    <property type="entry name" value="alpha/beta-Hydrolases"/>
    <property type="match status" value="1"/>
</dbReference>
<accession>A0A1Y6BH65</accession>
<dbReference type="AlphaFoldDB" id="A0A1Y6BH65"/>
<evidence type="ECO:0000259" key="1">
    <source>
        <dbReference type="Pfam" id="PF00561"/>
    </source>
</evidence>
<gene>
    <name evidence="2" type="ORF">SAMN02745746_01229</name>
</gene>
<dbReference type="InterPro" id="IPR029058">
    <property type="entry name" value="AB_hydrolase_fold"/>
</dbReference>
<dbReference type="PRINTS" id="PR00111">
    <property type="entry name" value="ABHYDROLASE"/>
</dbReference>
<dbReference type="RefSeq" id="WP_085275557.1">
    <property type="nucleotide sequence ID" value="NZ_FXAG01000005.1"/>
</dbReference>
<sequence length="259" mass="28165">MSTIKLDTCTINYDLDGPAGAPVLVLSNSLGTTMDMWAPQLDALRWKFQLLRYDTRGHGKSTPVPGPYTIDRLGRDVLGLLDALDIERAHFCGISMGGLTGLWLGVNAPERLNKLVVSNTAARVGTAEGWQDRARLVRDEGMPEVADGAASRWFTPHFIQHQPGLVDMLLQQLRSSPQAGYAACCDALEKADLRQDVARISVPTLVISGRHDPVTTTEDARYLVEQIAGSKGVELDASHLSNVEAATEFNRAVVDFLLA</sequence>
<dbReference type="Proteomes" id="UP000192920">
    <property type="component" value="Unassembled WGS sequence"/>
</dbReference>
<dbReference type="InterPro" id="IPR050471">
    <property type="entry name" value="AB_hydrolase"/>
</dbReference>
<evidence type="ECO:0000313" key="3">
    <source>
        <dbReference type="Proteomes" id="UP000192920"/>
    </source>
</evidence>
<reference evidence="3" key="1">
    <citation type="submission" date="2017-04" db="EMBL/GenBank/DDBJ databases">
        <authorList>
            <person name="Varghese N."/>
            <person name="Submissions S."/>
        </authorList>
    </citation>
    <scope>NUCLEOTIDE SEQUENCE [LARGE SCALE GENOMIC DNA]</scope>
    <source>
        <strain evidence="3">DSM 22618</strain>
    </source>
</reference>
<feature type="domain" description="AB hydrolase-1" evidence="1">
    <location>
        <begin position="22"/>
        <end position="157"/>
    </location>
</feature>
<name>A0A1Y6BH65_9NEIS</name>
<dbReference type="InterPro" id="IPR000073">
    <property type="entry name" value="AB_hydrolase_1"/>
</dbReference>
<dbReference type="EMBL" id="FXAG01000005">
    <property type="protein sequence ID" value="SMF09779.1"/>
    <property type="molecule type" value="Genomic_DNA"/>
</dbReference>
<dbReference type="Pfam" id="PF00561">
    <property type="entry name" value="Abhydrolase_1"/>
    <property type="match status" value="1"/>
</dbReference>
<dbReference type="InterPro" id="IPR026968">
    <property type="entry name" value="PcaD/CatD"/>
</dbReference>
<dbReference type="GO" id="GO:0042952">
    <property type="term" value="P:beta-ketoadipate pathway"/>
    <property type="evidence" value="ECO:0007669"/>
    <property type="project" value="InterPro"/>
</dbReference>
<proteinExistence type="predicted"/>
<dbReference type="GO" id="GO:0047570">
    <property type="term" value="F:3-oxoadipate enol-lactonase activity"/>
    <property type="evidence" value="ECO:0007669"/>
    <property type="project" value="InterPro"/>
</dbReference>
<dbReference type="NCBIfam" id="TIGR02427">
    <property type="entry name" value="protocat_pcaD"/>
    <property type="match status" value="1"/>
</dbReference>
<dbReference type="STRING" id="1123014.SAMN02745746_01229"/>
<organism evidence="2 3">
    <name type="scientific">Pseudogulbenkiania subflava DSM 22618</name>
    <dbReference type="NCBI Taxonomy" id="1123014"/>
    <lineage>
        <taxon>Bacteria</taxon>
        <taxon>Pseudomonadati</taxon>
        <taxon>Pseudomonadota</taxon>
        <taxon>Betaproteobacteria</taxon>
        <taxon>Neisseriales</taxon>
        <taxon>Chromobacteriaceae</taxon>
        <taxon>Pseudogulbenkiania</taxon>
    </lineage>
</organism>